<dbReference type="AlphaFoldDB" id="A0AAE8T039"/>
<feature type="region of interest" description="Disordered" evidence="1">
    <location>
        <begin position="198"/>
        <end position="280"/>
    </location>
</feature>
<comment type="caution">
    <text evidence="2">The sequence shown here is derived from an EMBL/GenBank/DDBJ whole genome shotgun (WGS) entry which is preliminary data.</text>
</comment>
<feature type="compositionally biased region" description="Polar residues" evidence="1">
    <location>
        <begin position="436"/>
        <end position="454"/>
    </location>
</feature>
<feature type="region of interest" description="Disordered" evidence="1">
    <location>
        <begin position="347"/>
        <end position="403"/>
    </location>
</feature>
<feature type="compositionally biased region" description="Polar residues" evidence="1">
    <location>
        <begin position="711"/>
        <end position="733"/>
    </location>
</feature>
<evidence type="ECO:0000313" key="2">
    <source>
        <dbReference type="EMBL" id="SPO07498.1"/>
    </source>
</evidence>
<dbReference type="EMBL" id="ONZQ02000021">
    <property type="protein sequence ID" value="SPO07498.1"/>
    <property type="molecule type" value="Genomic_DNA"/>
</dbReference>
<proteinExistence type="predicted"/>
<reference evidence="2" key="1">
    <citation type="submission" date="2018-03" db="EMBL/GenBank/DDBJ databases">
        <authorList>
            <person name="Guldener U."/>
        </authorList>
    </citation>
    <scope>NUCLEOTIDE SEQUENCE</scope>
</reference>
<feature type="compositionally biased region" description="Low complexity" evidence="1">
    <location>
        <begin position="355"/>
        <end position="372"/>
    </location>
</feature>
<feature type="compositionally biased region" description="Basic and acidic residues" evidence="1">
    <location>
        <begin position="198"/>
        <end position="208"/>
    </location>
</feature>
<feature type="compositionally biased region" description="Low complexity" evidence="1">
    <location>
        <begin position="769"/>
        <end position="778"/>
    </location>
</feature>
<name>A0AAE8T039_9PEZI</name>
<protein>
    <submittedName>
        <fullName evidence="2">Uncharacterized protein</fullName>
    </submittedName>
</protein>
<keyword evidence="3" id="KW-1185">Reference proteome</keyword>
<evidence type="ECO:0000313" key="3">
    <source>
        <dbReference type="Proteomes" id="UP001187682"/>
    </source>
</evidence>
<gene>
    <name evidence="2" type="ORF">DNG_10192</name>
</gene>
<accession>A0AAE8T039</accession>
<organism evidence="2 3">
    <name type="scientific">Cephalotrichum gorgonifer</name>
    <dbReference type="NCBI Taxonomy" id="2041049"/>
    <lineage>
        <taxon>Eukaryota</taxon>
        <taxon>Fungi</taxon>
        <taxon>Dikarya</taxon>
        <taxon>Ascomycota</taxon>
        <taxon>Pezizomycotina</taxon>
        <taxon>Sordariomycetes</taxon>
        <taxon>Hypocreomycetidae</taxon>
        <taxon>Microascales</taxon>
        <taxon>Microascaceae</taxon>
        <taxon>Cephalotrichum</taxon>
    </lineage>
</organism>
<feature type="compositionally biased region" description="Basic and acidic residues" evidence="1">
    <location>
        <begin position="804"/>
        <end position="819"/>
    </location>
</feature>
<sequence length="981" mass="106117">MNRFRTRRKAKEEAAAAAKAAPPTPEPSNPFRLFKGKKSHEEPVEEKIDIANALPATDDFRTSLLMTGLSARFSMLREQDDPNTKIGKASDDSVLFPKRQSRIQDIAFRGLGDIAEVESIRAPPSLTRINSYNSASDADSGSMSVMDRARPTEGNVLFGGRQKIYKVSPAGSTSGGGLGKPLYEDDVSMSSFQRWKLAEKEKQAHEDQDSTDIATPLSRASDLEALRPESPSTYNKKRETGSTTSSAPSASRNSTAATSITSQKDFHHPGSSATSPTPIMEKTVARTRRLYEQGLTQDLQNQQSHALSRIDTLARKTPGRLPDISQNISSTAHLFGDRVVDRRLLSKGSAPNMQPSSPLTAPRSSTSTAASPVDAGFRATGSHETKPFGASPPLSPPISEHEEHPTLPIQASDKGKATAMGVFHKPAQPYDESRFAQRQIQMQQGRETPTGMSRTDSDASRGAQRSPSPVAPQAAVSRPRVAPADATTPEVLQRSTMTFFDDDAEDSLPPMPHSRIPTRQAGPVRPADEDHPAFRSSALPTPLSVTSPMFDEEENALPITPNTSVPSMDADPKDSPTLGPPAGLSGMVRQHLRSDSGASSVYGADPQVPAHNTERTSRAFDSKALDDLVSDLNPWATQDQEWTASFYGGNADASRQDLEPSPAKPQEQTPVANASSSRQSTTSSDAGKETDVFHSQLADGARRIRERLTSYVETDSARNSYDAPSTPESTSRPNPLAGLLRKQSSRGSLIEKPREVNNPSKTIKLLGLSNSTMSSSVSPNKPAFEKEDPPLSPMPEEPASPVRHSPEKSSSEQEKEDPAHAALRQFRQARRELQKLKETETRQRHQQAVAESPGGFNDNSPTDRGAAPRSQSRPGRNPGLALGRILAREVRRERAPALRRATSEKTSVIGVGPRRAMAVELTVDHHPGPGMVLMTSTSIRLSTGAGPRMGLDMGHSMDLLKGLHMPLSMRPHHLPVVANHP</sequence>
<feature type="region of interest" description="Disordered" evidence="1">
    <location>
        <begin position="436"/>
        <end position="619"/>
    </location>
</feature>
<feature type="compositionally biased region" description="Low complexity" evidence="1">
    <location>
        <begin position="241"/>
        <end position="262"/>
    </location>
</feature>
<feature type="region of interest" description="Disordered" evidence="1">
    <location>
        <begin position="1"/>
        <end position="39"/>
    </location>
</feature>
<feature type="compositionally biased region" description="Low complexity" evidence="1">
    <location>
        <begin position="675"/>
        <end position="684"/>
    </location>
</feature>
<dbReference type="Proteomes" id="UP001187682">
    <property type="component" value="Unassembled WGS sequence"/>
</dbReference>
<feature type="region of interest" description="Disordered" evidence="1">
    <location>
        <begin position="837"/>
        <end position="881"/>
    </location>
</feature>
<feature type="region of interest" description="Disordered" evidence="1">
    <location>
        <begin position="641"/>
        <end position="820"/>
    </location>
</feature>
<evidence type="ECO:0000256" key="1">
    <source>
        <dbReference type="SAM" id="MobiDB-lite"/>
    </source>
</evidence>